<dbReference type="RefSeq" id="WP_387962253.1">
    <property type="nucleotide sequence ID" value="NZ_JBHSGP010000012.1"/>
</dbReference>
<reference evidence="11" key="1">
    <citation type="journal article" date="2019" name="Int. J. Syst. Evol. Microbiol.">
        <title>The Global Catalogue of Microorganisms (GCM) 10K type strain sequencing project: providing services to taxonomists for standard genome sequencing and annotation.</title>
        <authorList>
            <consortium name="The Broad Institute Genomics Platform"/>
            <consortium name="The Broad Institute Genome Sequencing Center for Infectious Disease"/>
            <person name="Wu L."/>
            <person name="Ma J."/>
        </authorList>
    </citation>
    <scope>NUCLEOTIDE SEQUENCE [LARGE SCALE GENOMIC DNA]</scope>
    <source>
        <strain evidence="11">CCUG 63682</strain>
    </source>
</reference>
<dbReference type="Pfam" id="PF12804">
    <property type="entry name" value="NTP_transf_3"/>
    <property type="match status" value="1"/>
</dbReference>
<feature type="binding site" evidence="8">
    <location>
        <position position="24"/>
    </location>
    <ligand>
        <name>GTP</name>
        <dbReference type="ChEBI" id="CHEBI:37565"/>
    </ligand>
</feature>
<evidence type="ECO:0000313" key="11">
    <source>
        <dbReference type="Proteomes" id="UP001595953"/>
    </source>
</evidence>
<evidence type="ECO:0000256" key="2">
    <source>
        <dbReference type="ARBA" id="ARBA00022679"/>
    </source>
</evidence>
<evidence type="ECO:0000259" key="9">
    <source>
        <dbReference type="Pfam" id="PF12804"/>
    </source>
</evidence>
<evidence type="ECO:0000256" key="8">
    <source>
        <dbReference type="HAMAP-Rule" id="MF_00316"/>
    </source>
</evidence>
<feature type="binding site" evidence="8">
    <location>
        <position position="97"/>
    </location>
    <ligand>
        <name>Mg(2+)</name>
        <dbReference type="ChEBI" id="CHEBI:18420"/>
    </ligand>
</feature>
<dbReference type="InterPro" id="IPR025877">
    <property type="entry name" value="MobA-like_NTP_Trfase"/>
</dbReference>
<dbReference type="EMBL" id="JBHSGP010000012">
    <property type="protein sequence ID" value="MFC4722056.1"/>
    <property type="molecule type" value="Genomic_DNA"/>
</dbReference>
<keyword evidence="10" id="KW-0548">Nucleotidyltransferase</keyword>
<evidence type="ECO:0000256" key="3">
    <source>
        <dbReference type="ARBA" id="ARBA00022723"/>
    </source>
</evidence>
<keyword evidence="5 8" id="KW-0460">Magnesium</keyword>
<comment type="function">
    <text evidence="8">Transfers a GMP moiety from GTP to Mo-molybdopterin (Mo-MPT) cofactor (Moco or molybdenum cofactor) to form Mo-molybdopterin guanine dinucleotide (Mo-MGD) cofactor.</text>
</comment>
<dbReference type="EC" id="2.7.7.77" evidence="8"/>
<name>A0ABV9N192_9FLAO</name>
<sequence>MIERNNITGLILAGGKSSRMGTDKGFLKLEGITFMERIIETIRPYVNEIIIVSHNSDYDQFGFKRIEDSIKDAGPLAGLYTGLHHSETEYNLVLSCDVPLVNSAILDKLFEGIDTTSEVIQLESDGKTMPLIAIYKKKCQHRCLEMLQSGERRLQVAVKQFKTKTRTIDSELNPFVKNINTLEQFKALEHEIER</sequence>
<comment type="cofactor">
    <cofactor evidence="8">
        <name>Mg(2+)</name>
        <dbReference type="ChEBI" id="CHEBI:18420"/>
    </cofactor>
</comment>
<feature type="binding site" evidence="8">
    <location>
        <position position="68"/>
    </location>
    <ligand>
        <name>GTP</name>
        <dbReference type="ChEBI" id="CHEBI:37565"/>
    </ligand>
</feature>
<feature type="binding site" evidence="8">
    <location>
        <begin position="12"/>
        <end position="14"/>
    </location>
    <ligand>
        <name>GTP</name>
        <dbReference type="ChEBI" id="CHEBI:37565"/>
    </ligand>
</feature>
<evidence type="ECO:0000256" key="4">
    <source>
        <dbReference type="ARBA" id="ARBA00022741"/>
    </source>
</evidence>
<dbReference type="PANTHER" id="PTHR19136">
    <property type="entry name" value="MOLYBDENUM COFACTOR GUANYLYLTRANSFERASE"/>
    <property type="match status" value="1"/>
</dbReference>
<dbReference type="HAMAP" id="MF_00316">
    <property type="entry name" value="MobA"/>
    <property type="match status" value="1"/>
</dbReference>
<keyword evidence="11" id="KW-1185">Reference proteome</keyword>
<keyword evidence="7 8" id="KW-0501">Molybdenum cofactor biosynthesis</keyword>
<feature type="domain" description="MobA-like NTP transferase" evidence="9">
    <location>
        <begin position="9"/>
        <end position="154"/>
    </location>
</feature>
<keyword evidence="2 8" id="KW-0808">Transferase</keyword>
<dbReference type="GO" id="GO:0016779">
    <property type="term" value="F:nucleotidyltransferase activity"/>
    <property type="evidence" value="ECO:0007669"/>
    <property type="project" value="UniProtKB-KW"/>
</dbReference>
<accession>A0ABV9N192</accession>
<proteinExistence type="inferred from homology"/>
<dbReference type="InterPro" id="IPR013482">
    <property type="entry name" value="Molybde_CF_guanTrfase"/>
</dbReference>
<evidence type="ECO:0000256" key="7">
    <source>
        <dbReference type="ARBA" id="ARBA00023150"/>
    </source>
</evidence>
<dbReference type="PANTHER" id="PTHR19136:SF81">
    <property type="entry name" value="MOLYBDENUM COFACTOR GUANYLYLTRANSFERASE"/>
    <property type="match status" value="1"/>
</dbReference>
<protein>
    <recommendedName>
        <fullName evidence="8">Probable molybdenum cofactor guanylyltransferase</fullName>
        <shortName evidence="8">MoCo guanylyltransferase</shortName>
        <ecNumber evidence="8">2.7.7.77</ecNumber>
    </recommendedName>
    <alternativeName>
        <fullName evidence="8">GTP:molybdopterin guanylyltransferase</fullName>
    </alternativeName>
    <alternativeName>
        <fullName evidence="8">Mo-MPT guanylyltransferase</fullName>
    </alternativeName>
    <alternativeName>
        <fullName evidence="8">Molybdopterin guanylyltransferase</fullName>
    </alternativeName>
    <alternativeName>
        <fullName evidence="8">Molybdopterin-guanine dinucleotide synthase</fullName>
        <shortName evidence="8">MGD synthase</shortName>
    </alternativeName>
</protein>
<evidence type="ECO:0000256" key="1">
    <source>
        <dbReference type="ARBA" id="ARBA00022490"/>
    </source>
</evidence>
<comment type="caution">
    <text evidence="10">The sequence shown here is derived from an EMBL/GenBank/DDBJ whole genome shotgun (WGS) entry which is preliminary data.</text>
</comment>
<dbReference type="Proteomes" id="UP001595953">
    <property type="component" value="Unassembled WGS sequence"/>
</dbReference>
<keyword evidence="4 8" id="KW-0547">Nucleotide-binding</keyword>
<dbReference type="CDD" id="cd02503">
    <property type="entry name" value="MobA"/>
    <property type="match status" value="1"/>
</dbReference>
<comment type="catalytic activity">
    <reaction evidence="8">
        <text>Mo-molybdopterin + GTP + H(+) = Mo-molybdopterin guanine dinucleotide + diphosphate</text>
        <dbReference type="Rhea" id="RHEA:34243"/>
        <dbReference type="ChEBI" id="CHEBI:15378"/>
        <dbReference type="ChEBI" id="CHEBI:33019"/>
        <dbReference type="ChEBI" id="CHEBI:37565"/>
        <dbReference type="ChEBI" id="CHEBI:71302"/>
        <dbReference type="ChEBI" id="CHEBI:71310"/>
        <dbReference type="EC" id="2.7.7.77"/>
    </reaction>
</comment>
<comment type="caution">
    <text evidence="8">Lacks conserved residue(s) required for the propagation of feature annotation.</text>
</comment>
<comment type="similarity">
    <text evidence="8">Belongs to the MobA family.</text>
</comment>
<comment type="subcellular location">
    <subcellularLocation>
        <location evidence="8">Cytoplasm</location>
    </subcellularLocation>
</comment>
<comment type="domain">
    <text evidence="8">The N-terminal domain determines nucleotide recognition and specific binding, while the C-terminal domain determines the specific binding to the target protein.</text>
</comment>
<gene>
    <name evidence="8" type="primary">mobA</name>
    <name evidence="10" type="ORF">ACFO5O_06970</name>
</gene>
<dbReference type="InterPro" id="IPR029044">
    <property type="entry name" value="Nucleotide-diphossugar_trans"/>
</dbReference>
<keyword evidence="3 8" id="KW-0479">Metal-binding</keyword>
<feature type="binding site" evidence="8">
    <location>
        <position position="97"/>
    </location>
    <ligand>
        <name>GTP</name>
        <dbReference type="ChEBI" id="CHEBI:37565"/>
    </ligand>
</feature>
<evidence type="ECO:0000256" key="6">
    <source>
        <dbReference type="ARBA" id="ARBA00023134"/>
    </source>
</evidence>
<organism evidence="10 11">
    <name type="scientific">Geojedonia litorea</name>
    <dbReference type="NCBI Taxonomy" id="1268269"/>
    <lineage>
        <taxon>Bacteria</taxon>
        <taxon>Pseudomonadati</taxon>
        <taxon>Bacteroidota</taxon>
        <taxon>Flavobacteriia</taxon>
        <taxon>Flavobacteriales</taxon>
        <taxon>Flavobacteriaceae</taxon>
        <taxon>Geojedonia</taxon>
    </lineage>
</organism>
<keyword evidence="6 8" id="KW-0342">GTP-binding</keyword>
<dbReference type="Gene3D" id="3.90.550.10">
    <property type="entry name" value="Spore Coat Polysaccharide Biosynthesis Protein SpsA, Chain A"/>
    <property type="match status" value="1"/>
</dbReference>
<evidence type="ECO:0000256" key="5">
    <source>
        <dbReference type="ARBA" id="ARBA00022842"/>
    </source>
</evidence>
<keyword evidence="1 8" id="KW-0963">Cytoplasm</keyword>
<evidence type="ECO:0000313" key="10">
    <source>
        <dbReference type="EMBL" id="MFC4722056.1"/>
    </source>
</evidence>
<dbReference type="SUPFAM" id="SSF53448">
    <property type="entry name" value="Nucleotide-diphospho-sugar transferases"/>
    <property type="match status" value="1"/>
</dbReference>